<feature type="transmembrane region" description="Helical" evidence="1">
    <location>
        <begin position="20"/>
        <end position="43"/>
    </location>
</feature>
<dbReference type="PATRIC" id="fig|1045004.4.peg.694"/>
<feature type="transmembrane region" description="Helical" evidence="1">
    <location>
        <begin position="158"/>
        <end position="179"/>
    </location>
</feature>
<proteinExistence type="predicted"/>
<feature type="transmembrane region" description="Helical" evidence="1">
    <location>
        <begin position="114"/>
        <end position="137"/>
    </location>
</feature>
<dbReference type="RefSeq" id="WP_007745338.1">
    <property type="nucleotide sequence ID" value="NZ_CM001398.1"/>
</dbReference>
<evidence type="ECO:0000313" key="3">
    <source>
        <dbReference type="Proteomes" id="UP000004959"/>
    </source>
</evidence>
<keyword evidence="3" id="KW-1185">Reference proteome</keyword>
<keyword evidence="1" id="KW-0472">Membrane</keyword>
<evidence type="ECO:0008006" key="4">
    <source>
        <dbReference type="Google" id="ProtNLM"/>
    </source>
</evidence>
<dbReference type="AlphaFoldDB" id="G9WF84"/>
<dbReference type="eggNOG" id="COG1300">
    <property type="taxonomic scope" value="Bacteria"/>
</dbReference>
<dbReference type="STRING" id="336988.NT96_08865"/>
<accession>G9WF84</accession>
<dbReference type="OrthoDB" id="161024at2"/>
<keyword evidence="1" id="KW-1133">Transmembrane helix</keyword>
<comment type="caution">
    <text evidence="2">The sequence shown here is derived from an EMBL/GenBank/DDBJ whole genome shotgun (WGS) entry which is preliminary data.</text>
</comment>
<reference evidence="2 3" key="1">
    <citation type="journal article" date="2012" name="PLoS ONE">
        <title>Functional divergence in the genus oenococcus as predicted by genome sequencing of the newly-described species, Oenococcus kitaharae.</title>
        <authorList>
            <person name="Borneman A.R."/>
            <person name="McCarthy J.M."/>
            <person name="Chambers P.J."/>
            <person name="Bartowsky E.J."/>
        </authorList>
    </citation>
    <scope>NUCLEOTIDE SEQUENCE [LARGE SCALE GENOMIC DNA]</scope>
    <source>
        <strain evidence="3">DSM17330</strain>
    </source>
</reference>
<sequence length="180" mass="20116">MAVFRNRFSQVFLIKKKPLLTVCTVFAASFVVTAILLTLFLNYQHAATNLPIDLKSQIKDFTFVQILFKNLIVALILVSGFFLIKIPTILVLIANAAVLAFILTANIYTTGAWLYFILLVSIHGVAELTALFIAANIGFQKINLAKKQQRKQLLNRMLLVAALLALAAFLETCVTPLFWR</sequence>
<protein>
    <recommendedName>
        <fullName evidence="4">Stage II sporulation protein M</fullName>
    </recommendedName>
</protein>
<dbReference type="Pfam" id="PF01944">
    <property type="entry name" value="SpoIIM"/>
    <property type="match status" value="1"/>
</dbReference>
<organism evidence="2 3">
    <name type="scientific">Oenococcus kitaharae DSM 17330</name>
    <dbReference type="NCBI Taxonomy" id="1045004"/>
    <lineage>
        <taxon>Bacteria</taxon>
        <taxon>Bacillati</taxon>
        <taxon>Bacillota</taxon>
        <taxon>Bacilli</taxon>
        <taxon>Lactobacillales</taxon>
        <taxon>Lactobacillaceae</taxon>
        <taxon>Oenococcus</taxon>
    </lineage>
</organism>
<evidence type="ECO:0000256" key="1">
    <source>
        <dbReference type="SAM" id="Phobius"/>
    </source>
</evidence>
<evidence type="ECO:0000313" key="2">
    <source>
        <dbReference type="EMBL" id="EHN58804.1"/>
    </source>
</evidence>
<dbReference type="EMBL" id="AFVZ01000001">
    <property type="protein sequence ID" value="EHN58804.1"/>
    <property type="molecule type" value="Genomic_DNA"/>
</dbReference>
<gene>
    <name evidence="2" type="ORF">OKIT_0693</name>
</gene>
<dbReference type="Proteomes" id="UP000004959">
    <property type="component" value="Chromosome"/>
</dbReference>
<keyword evidence="1" id="KW-0812">Transmembrane</keyword>
<name>G9WF84_9LACO</name>
<dbReference type="HOGENOM" id="CLU_1494800_0_0_9"/>
<feature type="transmembrane region" description="Helical" evidence="1">
    <location>
        <begin position="89"/>
        <end position="108"/>
    </location>
</feature>
<feature type="transmembrane region" description="Helical" evidence="1">
    <location>
        <begin position="63"/>
        <end position="84"/>
    </location>
</feature>
<dbReference type="InterPro" id="IPR002798">
    <property type="entry name" value="SpoIIM-like"/>
</dbReference>